<dbReference type="InterPro" id="IPR017451">
    <property type="entry name" value="F-box-assoc_interact_dom"/>
</dbReference>
<comment type="caution">
    <text evidence="2">The sequence shown here is derived from an EMBL/GenBank/DDBJ whole genome shotgun (WGS) entry which is preliminary data.</text>
</comment>
<protein>
    <recommendedName>
        <fullName evidence="1">F-box domain-containing protein</fullName>
    </recommendedName>
</protein>
<dbReference type="Pfam" id="PF07734">
    <property type="entry name" value="FBA_1"/>
    <property type="match status" value="1"/>
</dbReference>
<dbReference type="CDD" id="cd22157">
    <property type="entry name" value="F-box_AtFBW1-like"/>
    <property type="match status" value="1"/>
</dbReference>
<evidence type="ECO:0000313" key="3">
    <source>
        <dbReference type="Proteomes" id="UP000436088"/>
    </source>
</evidence>
<dbReference type="Pfam" id="PF00646">
    <property type="entry name" value="F-box"/>
    <property type="match status" value="1"/>
</dbReference>
<dbReference type="Gene3D" id="1.20.1280.50">
    <property type="match status" value="1"/>
</dbReference>
<dbReference type="Proteomes" id="UP000436088">
    <property type="component" value="Unassembled WGS sequence"/>
</dbReference>
<feature type="domain" description="F-box" evidence="1">
    <location>
        <begin position="14"/>
        <end position="62"/>
    </location>
</feature>
<organism evidence="2 3">
    <name type="scientific">Hibiscus syriacus</name>
    <name type="common">Rose of Sharon</name>
    <dbReference type="NCBI Taxonomy" id="106335"/>
    <lineage>
        <taxon>Eukaryota</taxon>
        <taxon>Viridiplantae</taxon>
        <taxon>Streptophyta</taxon>
        <taxon>Embryophyta</taxon>
        <taxon>Tracheophyta</taxon>
        <taxon>Spermatophyta</taxon>
        <taxon>Magnoliopsida</taxon>
        <taxon>eudicotyledons</taxon>
        <taxon>Gunneridae</taxon>
        <taxon>Pentapetalae</taxon>
        <taxon>rosids</taxon>
        <taxon>malvids</taxon>
        <taxon>Malvales</taxon>
        <taxon>Malvaceae</taxon>
        <taxon>Malvoideae</taxon>
        <taxon>Hibiscus</taxon>
    </lineage>
</organism>
<dbReference type="Pfam" id="PF08268">
    <property type="entry name" value="FBA_3"/>
    <property type="match status" value="1"/>
</dbReference>
<evidence type="ECO:0000313" key="2">
    <source>
        <dbReference type="EMBL" id="KAE8725517.1"/>
    </source>
</evidence>
<dbReference type="EMBL" id="VEPZ02000420">
    <property type="protein sequence ID" value="KAE8725517.1"/>
    <property type="molecule type" value="Genomic_DNA"/>
</dbReference>
<dbReference type="InterPro" id="IPR006527">
    <property type="entry name" value="F-box-assoc_dom_typ1"/>
</dbReference>
<dbReference type="InterPro" id="IPR001810">
    <property type="entry name" value="F-box_dom"/>
</dbReference>
<dbReference type="InterPro" id="IPR050796">
    <property type="entry name" value="SCF_F-box_component"/>
</dbReference>
<dbReference type="AlphaFoldDB" id="A0A6A3CAC2"/>
<dbReference type="PROSITE" id="PS50181">
    <property type="entry name" value="FBOX"/>
    <property type="match status" value="1"/>
</dbReference>
<dbReference type="PANTHER" id="PTHR31672:SF13">
    <property type="entry name" value="F-BOX PROTEIN CPR30-LIKE"/>
    <property type="match status" value="1"/>
</dbReference>
<proteinExistence type="predicted"/>
<dbReference type="InterPro" id="IPR036047">
    <property type="entry name" value="F-box-like_dom_sf"/>
</dbReference>
<gene>
    <name evidence="2" type="ORF">F3Y22_tig00008667pilonHSYRG00009</name>
</gene>
<dbReference type="NCBIfam" id="TIGR01640">
    <property type="entry name" value="F_box_assoc_1"/>
    <property type="match status" value="1"/>
</dbReference>
<dbReference type="SUPFAM" id="SSF81383">
    <property type="entry name" value="F-box domain"/>
    <property type="match status" value="1"/>
</dbReference>
<accession>A0A6A3CAC2</accession>
<evidence type="ECO:0000259" key="1">
    <source>
        <dbReference type="PROSITE" id="PS50181"/>
    </source>
</evidence>
<sequence length="579" mass="67189">MNLPKNPSVDNGNGRGFKYLVDDLVTEILRRLPAEHLWRRCRLVCRRWNALISSPSFAYAHLQQSPSTVFGFYQLVNKWYGKVDFFLPHDDDDASLFMKRAFNGALVERWKHQTAVRAVVPIASCNGLVLFKSCMFSRSSSEFYVGNPITGELITLIHPYRVGCFCGFFYHSPSQEYRLLHCRRITFECEYAILTLGSTKWRTLCTLPYCFRQGSSPVILGNALYWMTGDPYTNAPHSTCEISIMKFSMETEEFHTLSHPSYRCETERCDRRSKLLEMDGRLTCWCLLGQVVHVWLFNHTEWHWTRIYDLDFNRNFKNYIFPCDLPQDNHKVQLVRIRNKKLILFWPGIGVFCYSLLTDNVEMIELEGIERFHYDKGQLLLTGYTKSVISAAPAEHLWRRCRLIFRGWNALLSSPSFAHAHLQQSPTVFAFYQWYSRSSTEFYVGNPITGELITLIHPYKIGCFCGFFYDSRTQEYRLLHCRRTGSSSTDIILEYEYATLTLGSTKWRTLCTLPYGVRLGSSPVILNNTLYWMTGEYPHSNATHSTCENSIMMFSMETEEFHTMSLRVTDAKGDDATGG</sequence>
<dbReference type="PANTHER" id="PTHR31672">
    <property type="entry name" value="BNACNNG10540D PROTEIN"/>
    <property type="match status" value="1"/>
</dbReference>
<dbReference type="SMART" id="SM00256">
    <property type="entry name" value="FBOX"/>
    <property type="match status" value="1"/>
</dbReference>
<keyword evidence="3" id="KW-1185">Reference proteome</keyword>
<reference evidence="2" key="1">
    <citation type="submission" date="2019-09" db="EMBL/GenBank/DDBJ databases">
        <title>Draft genome information of white flower Hibiscus syriacus.</title>
        <authorList>
            <person name="Kim Y.-M."/>
        </authorList>
    </citation>
    <scope>NUCLEOTIDE SEQUENCE [LARGE SCALE GENOMIC DNA]</scope>
    <source>
        <strain evidence="2">YM2019G1</strain>
    </source>
</reference>
<dbReference type="InterPro" id="IPR013187">
    <property type="entry name" value="F-box-assoc_dom_typ3"/>
</dbReference>
<name>A0A6A3CAC2_HIBSY</name>